<comment type="caution">
    <text evidence="2">The sequence shown here is derived from an EMBL/GenBank/DDBJ whole genome shotgun (WGS) entry which is preliminary data.</text>
</comment>
<protein>
    <submittedName>
        <fullName evidence="2">Tetratricopeptide repeat protein</fullName>
    </submittedName>
</protein>
<dbReference type="OrthoDB" id="9780299at2"/>
<dbReference type="Proteomes" id="UP000294513">
    <property type="component" value="Unassembled WGS sequence"/>
</dbReference>
<dbReference type="InterPro" id="IPR018704">
    <property type="entry name" value="SecYEG/CpoB_TPR"/>
</dbReference>
<evidence type="ECO:0000313" key="3">
    <source>
        <dbReference type="Proteomes" id="UP000294513"/>
    </source>
</evidence>
<keyword evidence="3" id="KW-1185">Reference proteome</keyword>
<dbReference type="PANTHER" id="PTHR47756:SF2">
    <property type="entry name" value="BLL6612 PROTEIN"/>
    <property type="match status" value="1"/>
</dbReference>
<dbReference type="AlphaFoldDB" id="A0A4R5A2N6"/>
<proteinExistence type="predicted"/>
<name>A0A4R5A2N6_9ACTN</name>
<sequence>RGLVEEGRALVRRCLERNRPGPYQIQAAINAVHSVAPTDWGQILRLYDQLMVVAPAPVVALHRAVAVAEVEGPDAALAVVDGLDLDRYYLFHAVRADLLRRLGRTRDARSAYDAAIERTENEAERAFLRRRRDALGA</sequence>
<evidence type="ECO:0000259" key="1">
    <source>
        <dbReference type="Pfam" id="PF09976"/>
    </source>
</evidence>
<dbReference type="Pfam" id="PF09976">
    <property type="entry name" value="TPR_21"/>
    <property type="match status" value="1"/>
</dbReference>
<feature type="domain" description="Ancillary SecYEG translocon subunit/Cell division coordinator CpoB TPR" evidence="1">
    <location>
        <begin position="66"/>
        <end position="136"/>
    </location>
</feature>
<feature type="non-terminal residue" evidence="2">
    <location>
        <position position="1"/>
    </location>
</feature>
<reference evidence="2 3" key="1">
    <citation type="submission" date="2019-03" db="EMBL/GenBank/DDBJ databases">
        <title>Draft genome sequences of novel Actinobacteria.</title>
        <authorList>
            <person name="Sahin N."/>
            <person name="Ay H."/>
            <person name="Saygin H."/>
        </authorList>
    </citation>
    <scope>NUCLEOTIDE SEQUENCE [LARGE SCALE GENOMIC DNA]</scope>
    <source>
        <strain evidence="2 3">H3C3</strain>
    </source>
</reference>
<gene>
    <name evidence="2" type="ORF">E1298_41970</name>
</gene>
<dbReference type="PANTHER" id="PTHR47756">
    <property type="entry name" value="BLL6612 PROTEIN-RELATED"/>
    <property type="match status" value="1"/>
</dbReference>
<dbReference type="EMBL" id="SMKU01000429">
    <property type="protein sequence ID" value="TDD64819.1"/>
    <property type="molecule type" value="Genomic_DNA"/>
</dbReference>
<evidence type="ECO:0000313" key="2">
    <source>
        <dbReference type="EMBL" id="TDD64819.1"/>
    </source>
</evidence>
<organism evidence="2 3">
    <name type="scientific">Actinomadura rubrisoli</name>
    <dbReference type="NCBI Taxonomy" id="2530368"/>
    <lineage>
        <taxon>Bacteria</taxon>
        <taxon>Bacillati</taxon>
        <taxon>Actinomycetota</taxon>
        <taxon>Actinomycetes</taxon>
        <taxon>Streptosporangiales</taxon>
        <taxon>Thermomonosporaceae</taxon>
        <taxon>Actinomadura</taxon>
    </lineage>
</organism>
<accession>A0A4R5A2N6</accession>
<dbReference type="RefSeq" id="WP_131902957.1">
    <property type="nucleotide sequence ID" value="NZ_SMKU01000429.1"/>
</dbReference>